<organism evidence="1 2">
    <name type="scientific">Pseudomonas syringae</name>
    <dbReference type="NCBI Taxonomy" id="317"/>
    <lineage>
        <taxon>Bacteria</taxon>
        <taxon>Pseudomonadati</taxon>
        <taxon>Pseudomonadota</taxon>
        <taxon>Gammaproteobacteria</taxon>
        <taxon>Pseudomonadales</taxon>
        <taxon>Pseudomonadaceae</taxon>
        <taxon>Pseudomonas</taxon>
    </lineage>
</organism>
<proteinExistence type="predicted"/>
<reference evidence="1 2" key="1">
    <citation type="submission" date="2017-11" db="EMBL/GenBank/DDBJ databases">
        <authorList>
            <person name="Han C.G."/>
        </authorList>
    </citation>
    <scope>NUCLEOTIDE SEQUENCE [LARGE SCALE GENOMIC DNA]</scope>
    <source>
        <strain evidence="1">CFBP3840</strain>
    </source>
</reference>
<keyword evidence="1" id="KW-0675">Receptor</keyword>
<dbReference type="AlphaFoldDB" id="A0A2K4WUG1"/>
<protein>
    <submittedName>
        <fullName evidence="1">Toll-Interleukin receptor</fullName>
    </submittedName>
</protein>
<dbReference type="Proteomes" id="UP000238095">
    <property type="component" value="Chromosome 1"/>
</dbReference>
<dbReference type="RefSeq" id="WP_060404463.1">
    <property type="nucleotide sequence ID" value="NZ_LT963409.1"/>
</dbReference>
<evidence type="ECO:0000313" key="2">
    <source>
        <dbReference type="Proteomes" id="UP000238095"/>
    </source>
</evidence>
<dbReference type="Gene3D" id="3.40.50.10140">
    <property type="entry name" value="Toll/interleukin-1 receptor homology (TIR) domain"/>
    <property type="match status" value="1"/>
</dbReference>
<dbReference type="InterPro" id="IPR035897">
    <property type="entry name" value="Toll_tir_struct_dom_sf"/>
</dbReference>
<dbReference type="SUPFAM" id="SSF52200">
    <property type="entry name" value="Toll/Interleukin receptor TIR domain"/>
    <property type="match status" value="1"/>
</dbReference>
<dbReference type="EMBL" id="LT963409">
    <property type="protein sequence ID" value="SOS39508.1"/>
    <property type="molecule type" value="Genomic_DNA"/>
</dbReference>
<accession>A0A2K4WUG1</accession>
<evidence type="ECO:0000313" key="1">
    <source>
        <dbReference type="EMBL" id="SOS39508.1"/>
    </source>
</evidence>
<name>A0A2K4WUG1_PSESX</name>
<sequence length="273" mass="30765">MKVFISWSGEKSRIVADLMSVWIKCVIQASEPWISTKHIDRGALWFSEINDKLRDVSVGIVCLTMENKDRPWILFETGALAKGISSNRICTFLIDLEPGDLTDPLAQFNHTKANRSDMFELVKTLNACLDERRLDDAVLLRAFDVYWPSFEKDFTEAVSFLPVADAKKRPQNDVLMEILDTTRGLSRRIGALEINSLNAASSIEVSKFTRGRSLALKNQARNMMNLGIPTTDIRRFLIEQGMPTIEAYSWLNRVVTEAAERSPGAGDDFEGES</sequence>
<gene>
    <name evidence="1" type="ORF">CFBP3840_02462</name>
</gene>